<evidence type="ECO:0000256" key="1">
    <source>
        <dbReference type="ARBA" id="ARBA00009981"/>
    </source>
</evidence>
<dbReference type="Gene3D" id="3.40.1620.10">
    <property type="entry name" value="YefM-like domain"/>
    <property type="match status" value="1"/>
</dbReference>
<dbReference type="KEGG" id="jte:ASJ30_06175"/>
<keyword evidence="3" id="KW-1185">Reference proteome</keyword>
<evidence type="ECO:0000313" key="3">
    <source>
        <dbReference type="Proteomes" id="UP000182938"/>
    </source>
</evidence>
<dbReference type="Proteomes" id="UP000182938">
    <property type="component" value="Chromosome"/>
</dbReference>
<proteinExistence type="inferred from homology"/>
<name>A0A1L3MFT9_9MICO</name>
<dbReference type="AlphaFoldDB" id="A0A1L3MFT9"/>
<accession>A0A1L3MFT9</accession>
<reference evidence="2 3" key="1">
    <citation type="submission" date="2015-11" db="EMBL/GenBank/DDBJ databases">
        <authorList>
            <person name="Zhang Y."/>
            <person name="Guo Z."/>
        </authorList>
    </citation>
    <scope>NUCLEOTIDE SEQUENCE [LARGE SCALE GENOMIC DNA]</scope>
    <source>
        <strain evidence="2 3">YFY001</strain>
    </source>
</reference>
<organism evidence="2 3">
    <name type="scientific">Janibacter indicus</name>
    <dbReference type="NCBI Taxonomy" id="857417"/>
    <lineage>
        <taxon>Bacteria</taxon>
        <taxon>Bacillati</taxon>
        <taxon>Actinomycetota</taxon>
        <taxon>Actinomycetes</taxon>
        <taxon>Micrococcales</taxon>
        <taxon>Intrasporangiaceae</taxon>
        <taxon>Janibacter</taxon>
    </lineage>
</organism>
<dbReference type="InterPro" id="IPR036165">
    <property type="entry name" value="YefM-like_sf"/>
</dbReference>
<comment type="similarity">
    <text evidence="1">Belongs to the phD/YefM antitoxin family.</text>
</comment>
<gene>
    <name evidence="2" type="ORF">ASJ30_06175</name>
</gene>
<dbReference type="SUPFAM" id="SSF143120">
    <property type="entry name" value="YefM-like"/>
    <property type="match status" value="1"/>
</dbReference>
<dbReference type="EMBL" id="CP013290">
    <property type="protein sequence ID" value="APH01179.1"/>
    <property type="molecule type" value="Genomic_DNA"/>
</dbReference>
<dbReference type="RefSeq" id="WP_072624339.1">
    <property type="nucleotide sequence ID" value="NZ_CP013290.1"/>
</dbReference>
<evidence type="ECO:0000313" key="2">
    <source>
        <dbReference type="EMBL" id="APH01179.1"/>
    </source>
</evidence>
<dbReference type="NCBIfam" id="TIGR01552">
    <property type="entry name" value="phd_fam"/>
    <property type="match status" value="1"/>
</dbReference>
<protein>
    <submittedName>
        <fullName evidence="2">Uncharacterized protein</fullName>
    </submittedName>
</protein>
<sequence>MEVTVHEAKTHFSRLLRRVEAGETIVIRRGTHRVAILSPAPVVTEQRMIWGDLAGSLPDDFDAPLADFADYS</sequence>